<comment type="subcellular location">
    <subcellularLocation>
        <location evidence="2">Cytoplasm</location>
    </subcellularLocation>
</comment>
<feature type="domain" description="Amine oxidase" evidence="8">
    <location>
        <begin position="1"/>
        <end position="248"/>
    </location>
</feature>
<name>A0AAV2I8X8_LYMST</name>
<evidence type="ECO:0000259" key="8">
    <source>
        <dbReference type="Pfam" id="PF01593"/>
    </source>
</evidence>
<comment type="similarity">
    <text evidence="3">Belongs to the flavin monoamine oxidase family.</text>
</comment>
<proteinExistence type="inferred from homology"/>
<dbReference type="EMBL" id="CAXITT010000536">
    <property type="protein sequence ID" value="CAL1543250.1"/>
    <property type="molecule type" value="Genomic_DNA"/>
</dbReference>
<evidence type="ECO:0000256" key="6">
    <source>
        <dbReference type="ARBA" id="ARBA00022827"/>
    </source>
</evidence>
<evidence type="ECO:0000256" key="3">
    <source>
        <dbReference type="ARBA" id="ARBA00005995"/>
    </source>
</evidence>
<dbReference type="Pfam" id="PF01593">
    <property type="entry name" value="Amino_oxidase"/>
    <property type="match status" value="1"/>
</dbReference>
<sequence>MSSLINELTKRFAPDTVHLRTKAATIHWSVVDADEKKPATKTSEVVCADGERINANHVIVAVPLGYLKRNAHSMFQPALPAVKCDAIQRMGYGTVAKVFFCYKSPPWDHPVSFIWPGSSKTMFPNKLKVTSTRPNILRIASIGQNLEEIPERVLVQEVTRILSRLLKTDVPIPDRIVKTNWHGDSLFCGTHPYLNTASRPRDIKTLEMPLFSPNKTPLVLFAGDYTHSNYGCLMHAARSSGLREARRIGYIY</sequence>
<dbReference type="Proteomes" id="UP001497497">
    <property type="component" value="Unassembled WGS sequence"/>
</dbReference>
<dbReference type="PANTHER" id="PTHR10742:SF405">
    <property type="entry name" value="PEROXISOMAL N(1)-ACETYL-SPERMINE_SPERMIDINE OXIDASE"/>
    <property type="match status" value="1"/>
</dbReference>
<evidence type="ECO:0000313" key="10">
    <source>
        <dbReference type="Proteomes" id="UP001497497"/>
    </source>
</evidence>
<dbReference type="InterPro" id="IPR002937">
    <property type="entry name" value="Amino_oxidase"/>
</dbReference>
<dbReference type="GO" id="GO:0005737">
    <property type="term" value="C:cytoplasm"/>
    <property type="evidence" value="ECO:0007669"/>
    <property type="project" value="UniProtKB-SubCell"/>
</dbReference>
<evidence type="ECO:0000256" key="1">
    <source>
        <dbReference type="ARBA" id="ARBA00001974"/>
    </source>
</evidence>
<evidence type="ECO:0000256" key="5">
    <source>
        <dbReference type="ARBA" id="ARBA00022630"/>
    </source>
</evidence>
<evidence type="ECO:0000313" key="9">
    <source>
        <dbReference type="EMBL" id="CAL1543250.1"/>
    </source>
</evidence>
<keyword evidence="5" id="KW-0285">Flavoprotein</keyword>
<keyword evidence="6" id="KW-0274">FAD</keyword>
<protein>
    <recommendedName>
        <fullName evidence="8">Amine oxidase domain-containing protein</fullName>
    </recommendedName>
</protein>
<dbReference type="SUPFAM" id="SSF54373">
    <property type="entry name" value="FAD-linked reductases, C-terminal domain"/>
    <property type="match status" value="1"/>
</dbReference>
<dbReference type="InterPro" id="IPR050281">
    <property type="entry name" value="Flavin_monoamine_oxidase"/>
</dbReference>
<reference evidence="9 10" key="1">
    <citation type="submission" date="2024-04" db="EMBL/GenBank/DDBJ databases">
        <authorList>
            <consortium name="Genoscope - CEA"/>
            <person name="William W."/>
        </authorList>
    </citation>
    <scope>NUCLEOTIDE SEQUENCE [LARGE SCALE GENOMIC DNA]</scope>
</reference>
<comment type="caution">
    <text evidence="9">The sequence shown here is derived from an EMBL/GenBank/DDBJ whole genome shotgun (WGS) entry which is preliminary data.</text>
</comment>
<gene>
    <name evidence="9" type="ORF">GSLYS_00016784001</name>
</gene>
<dbReference type="AlphaFoldDB" id="A0AAV2I8X8"/>
<keyword evidence="4" id="KW-0963">Cytoplasm</keyword>
<dbReference type="InterPro" id="IPR036188">
    <property type="entry name" value="FAD/NAD-bd_sf"/>
</dbReference>
<comment type="cofactor">
    <cofactor evidence="1">
        <name>FAD</name>
        <dbReference type="ChEBI" id="CHEBI:57692"/>
    </cofactor>
</comment>
<dbReference type="SUPFAM" id="SSF51905">
    <property type="entry name" value="FAD/NAD(P)-binding domain"/>
    <property type="match status" value="1"/>
</dbReference>
<organism evidence="9 10">
    <name type="scientific">Lymnaea stagnalis</name>
    <name type="common">Great pond snail</name>
    <name type="synonym">Helix stagnalis</name>
    <dbReference type="NCBI Taxonomy" id="6523"/>
    <lineage>
        <taxon>Eukaryota</taxon>
        <taxon>Metazoa</taxon>
        <taxon>Spiralia</taxon>
        <taxon>Lophotrochozoa</taxon>
        <taxon>Mollusca</taxon>
        <taxon>Gastropoda</taxon>
        <taxon>Heterobranchia</taxon>
        <taxon>Euthyneura</taxon>
        <taxon>Panpulmonata</taxon>
        <taxon>Hygrophila</taxon>
        <taxon>Lymnaeoidea</taxon>
        <taxon>Lymnaeidae</taxon>
        <taxon>Lymnaea</taxon>
    </lineage>
</organism>
<evidence type="ECO:0000256" key="4">
    <source>
        <dbReference type="ARBA" id="ARBA00022490"/>
    </source>
</evidence>
<dbReference type="Gene3D" id="3.90.660.10">
    <property type="match status" value="1"/>
</dbReference>
<keyword evidence="10" id="KW-1185">Reference proteome</keyword>
<accession>A0AAV2I8X8</accession>
<dbReference type="Gene3D" id="3.50.50.60">
    <property type="entry name" value="FAD/NAD(P)-binding domain"/>
    <property type="match status" value="1"/>
</dbReference>
<keyword evidence="7" id="KW-0560">Oxidoreductase</keyword>
<evidence type="ECO:0000256" key="2">
    <source>
        <dbReference type="ARBA" id="ARBA00004496"/>
    </source>
</evidence>
<evidence type="ECO:0000256" key="7">
    <source>
        <dbReference type="ARBA" id="ARBA00023002"/>
    </source>
</evidence>
<dbReference type="PANTHER" id="PTHR10742">
    <property type="entry name" value="FLAVIN MONOAMINE OXIDASE"/>
    <property type="match status" value="1"/>
</dbReference>
<feature type="non-terminal residue" evidence="9">
    <location>
        <position position="252"/>
    </location>
</feature>
<dbReference type="GO" id="GO:0046592">
    <property type="term" value="F:polyamine oxidase activity"/>
    <property type="evidence" value="ECO:0007669"/>
    <property type="project" value="TreeGrafter"/>
</dbReference>